<dbReference type="PANTHER" id="PTHR11070:SF69">
    <property type="entry name" value="ATP-DEPENDENT DNA HELICASE UVRD2"/>
    <property type="match status" value="1"/>
</dbReference>
<dbReference type="InterPro" id="IPR002121">
    <property type="entry name" value="HRDC_dom"/>
</dbReference>
<dbReference type="CDD" id="cd18807">
    <property type="entry name" value="SF1_C_UvrD"/>
    <property type="match status" value="1"/>
</dbReference>
<dbReference type="InterPro" id="IPR014016">
    <property type="entry name" value="UvrD-like_ATP-bd"/>
</dbReference>
<dbReference type="PROSITE" id="PS50967">
    <property type="entry name" value="HRDC"/>
    <property type="match status" value="1"/>
</dbReference>
<dbReference type="Gene3D" id="1.10.486.10">
    <property type="entry name" value="PCRA, domain 4"/>
    <property type="match status" value="2"/>
</dbReference>
<name>A0A6L9SFU6_9ACTN</name>
<dbReference type="GO" id="GO:0005829">
    <property type="term" value="C:cytosol"/>
    <property type="evidence" value="ECO:0007669"/>
    <property type="project" value="TreeGrafter"/>
</dbReference>
<evidence type="ECO:0000256" key="7">
    <source>
        <dbReference type="ARBA" id="ARBA00022840"/>
    </source>
</evidence>
<gene>
    <name evidence="19" type="ORF">G1H10_28595</name>
</gene>
<dbReference type="Proteomes" id="UP000475214">
    <property type="component" value="Unassembled WGS sequence"/>
</dbReference>
<keyword evidence="3 14" id="KW-0547">Nucleotide-binding</keyword>
<dbReference type="EC" id="5.6.2.4" evidence="12"/>
<keyword evidence="5 14" id="KW-0378">Hydrolase</keyword>
<evidence type="ECO:0000256" key="12">
    <source>
        <dbReference type="ARBA" id="ARBA00034808"/>
    </source>
</evidence>
<feature type="region of interest" description="Disordered" evidence="15">
    <location>
        <begin position="573"/>
        <end position="613"/>
    </location>
</feature>
<dbReference type="PANTHER" id="PTHR11070">
    <property type="entry name" value="UVRD / RECB / PCRA DNA HELICASE FAMILY MEMBER"/>
    <property type="match status" value="1"/>
</dbReference>
<dbReference type="InterPro" id="IPR000212">
    <property type="entry name" value="DNA_helicase_UvrD/REP"/>
</dbReference>
<organism evidence="19 20">
    <name type="scientific">Phytoactinopolyspora halotolerans</name>
    <dbReference type="NCBI Taxonomy" id="1981512"/>
    <lineage>
        <taxon>Bacteria</taxon>
        <taxon>Bacillati</taxon>
        <taxon>Actinomycetota</taxon>
        <taxon>Actinomycetes</taxon>
        <taxon>Jiangellales</taxon>
        <taxon>Jiangellaceae</taxon>
        <taxon>Phytoactinopolyspora</taxon>
    </lineage>
</organism>
<feature type="compositionally biased region" description="Low complexity" evidence="15">
    <location>
        <begin position="593"/>
        <end position="613"/>
    </location>
</feature>
<dbReference type="PROSITE" id="PS51198">
    <property type="entry name" value="UVRD_HELICASE_ATP_BIND"/>
    <property type="match status" value="1"/>
</dbReference>
<comment type="similarity">
    <text evidence="2">Belongs to the helicase family. UvrD subfamily.</text>
</comment>
<evidence type="ECO:0000256" key="10">
    <source>
        <dbReference type="ARBA" id="ARBA00023235"/>
    </source>
</evidence>
<dbReference type="Pfam" id="PF00570">
    <property type="entry name" value="HRDC"/>
    <property type="match status" value="1"/>
</dbReference>
<dbReference type="InterPro" id="IPR027417">
    <property type="entry name" value="P-loop_NTPase"/>
</dbReference>
<proteinExistence type="inferred from homology"/>
<dbReference type="InterPro" id="IPR013986">
    <property type="entry name" value="DExx_box_DNA_helicase_dom_sf"/>
</dbReference>
<evidence type="ECO:0000313" key="20">
    <source>
        <dbReference type="Proteomes" id="UP000475214"/>
    </source>
</evidence>
<dbReference type="PROSITE" id="PS51217">
    <property type="entry name" value="UVRD_HELICASE_CTER"/>
    <property type="match status" value="1"/>
</dbReference>
<dbReference type="SMART" id="SM00341">
    <property type="entry name" value="HRDC"/>
    <property type="match status" value="1"/>
</dbReference>
<dbReference type="AlphaFoldDB" id="A0A6L9SFU6"/>
<comment type="cofactor">
    <cofactor evidence="1">
        <name>Mg(2+)</name>
        <dbReference type="ChEBI" id="CHEBI:18420"/>
    </cofactor>
</comment>
<dbReference type="Gene3D" id="1.10.150.80">
    <property type="entry name" value="HRDC domain"/>
    <property type="match status" value="1"/>
</dbReference>
<evidence type="ECO:0000256" key="11">
    <source>
        <dbReference type="ARBA" id="ARBA00034617"/>
    </source>
</evidence>
<feature type="binding site" evidence="14">
    <location>
        <begin position="53"/>
        <end position="60"/>
    </location>
    <ligand>
        <name>ATP</name>
        <dbReference type="ChEBI" id="CHEBI:30616"/>
    </ligand>
</feature>
<keyword evidence="20" id="KW-1185">Reference proteome</keyword>
<feature type="domain" description="HRDC" evidence="16">
    <location>
        <begin position="640"/>
        <end position="720"/>
    </location>
</feature>
<dbReference type="GO" id="GO:0003677">
    <property type="term" value="F:DNA binding"/>
    <property type="evidence" value="ECO:0007669"/>
    <property type="project" value="UniProtKB-KW"/>
</dbReference>
<reference evidence="19 20" key="1">
    <citation type="submission" date="2020-02" db="EMBL/GenBank/DDBJ databases">
        <authorList>
            <person name="Li X.-J."/>
            <person name="Han X.-M."/>
        </authorList>
    </citation>
    <scope>NUCLEOTIDE SEQUENCE [LARGE SCALE GENOMIC DNA]</scope>
    <source>
        <strain evidence="19 20">CCTCC AB 2017055</strain>
    </source>
</reference>
<evidence type="ECO:0000256" key="1">
    <source>
        <dbReference type="ARBA" id="ARBA00001946"/>
    </source>
</evidence>
<keyword evidence="4" id="KW-0227">DNA damage</keyword>
<keyword evidence="9" id="KW-0234">DNA repair</keyword>
<comment type="catalytic activity">
    <reaction evidence="13">
        <text>ATP + H2O = ADP + phosphate + H(+)</text>
        <dbReference type="Rhea" id="RHEA:13065"/>
        <dbReference type="ChEBI" id="CHEBI:15377"/>
        <dbReference type="ChEBI" id="CHEBI:15378"/>
        <dbReference type="ChEBI" id="CHEBI:30616"/>
        <dbReference type="ChEBI" id="CHEBI:43474"/>
        <dbReference type="ChEBI" id="CHEBI:456216"/>
        <dbReference type="EC" id="5.6.2.4"/>
    </reaction>
</comment>
<dbReference type="GO" id="GO:0043138">
    <property type="term" value="F:3'-5' DNA helicase activity"/>
    <property type="evidence" value="ECO:0007669"/>
    <property type="project" value="UniProtKB-EC"/>
</dbReference>
<dbReference type="EMBL" id="JAAGOA010000029">
    <property type="protein sequence ID" value="NEE04136.1"/>
    <property type="molecule type" value="Genomic_DNA"/>
</dbReference>
<dbReference type="FunFam" id="1.10.150.80:FF:000002">
    <property type="entry name" value="ATP-dependent DNA helicase RecQ"/>
    <property type="match status" value="1"/>
</dbReference>
<keyword evidence="10" id="KW-0413">Isomerase</keyword>
<dbReference type="SUPFAM" id="SSF47819">
    <property type="entry name" value="HRDC-like"/>
    <property type="match status" value="1"/>
</dbReference>
<evidence type="ECO:0000256" key="3">
    <source>
        <dbReference type="ARBA" id="ARBA00022741"/>
    </source>
</evidence>
<accession>A0A6L9SFU6</accession>
<dbReference type="FunFam" id="3.40.50.300:FF:001181">
    <property type="entry name" value="DNA helicase"/>
    <property type="match status" value="1"/>
</dbReference>
<evidence type="ECO:0000256" key="9">
    <source>
        <dbReference type="ARBA" id="ARBA00023204"/>
    </source>
</evidence>
<evidence type="ECO:0000256" key="5">
    <source>
        <dbReference type="ARBA" id="ARBA00022801"/>
    </source>
</evidence>
<protein>
    <recommendedName>
        <fullName evidence="12">DNA 3'-5' helicase</fullName>
        <ecNumber evidence="12">5.6.2.4</ecNumber>
    </recommendedName>
</protein>
<dbReference type="InterPro" id="IPR010997">
    <property type="entry name" value="HRDC-like_sf"/>
</dbReference>
<evidence type="ECO:0000259" key="18">
    <source>
        <dbReference type="PROSITE" id="PS51217"/>
    </source>
</evidence>
<dbReference type="Gene3D" id="3.40.50.300">
    <property type="entry name" value="P-loop containing nucleotide triphosphate hydrolases"/>
    <property type="match status" value="3"/>
</dbReference>
<evidence type="ECO:0000256" key="15">
    <source>
        <dbReference type="SAM" id="MobiDB-lite"/>
    </source>
</evidence>
<comment type="catalytic activity">
    <reaction evidence="11">
        <text>Couples ATP hydrolysis with the unwinding of duplex DNA by translocating in the 3'-5' direction.</text>
        <dbReference type="EC" id="5.6.2.4"/>
    </reaction>
</comment>
<feature type="domain" description="UvrD-like helicase ATP-binding" evidence="17">
    <location>
        <begin position="32"/>
        <end position="313"/>
    </location>
</feature>
<evidence type="ECO:0000259" key="17">
    <source>
        <dbReference type="PROSITE" id="PS51198"/>
    </source>
</evidence>
<dbReference type="SUPFAM" id="SSF52540">
    <property type="entry name" value="P-loop containing nucleoside triphosphate hydrolases"/>
    <property type="match status" value="1"/>
</dbReference>
<dbReference type="CDD" id="cd17932">
    <property type="entry name" value="DEXQc_UvrD"/>
    <property type="match status" value="1"/>
</dbReference>
<dbReference type="GO" id="GO:0005524">
    <property type="term" value="F:ATP binding"/>
    <property type="evidence" value="ECO:0007669"/>
    <property type="project" value="UniProtKB-UniRule"/>
</dbReference>
<evidence type="ECO:0000256" key="6">
    <source>
        <dbReference type="ARBA" id="ARBA00022806"/>
    </source>
</evidence>
<keyword evidence="7 14" id="KW-0067">ATP-binding</keyword>
<evidence type="ECO:0000259" key="16">
    <source>
        <dbReference type="PROSITE" id="PS50967"/>
    </source>
</evidence>
<evidence type="ECO:0000256" key="4">
    <source>
        <dbReference type="ARBA" id="ARBA00022763"/>
    </source>
</evidence>
<dbReference type="Pfam" id="PF00580">
    <property type="entry name" value="UvrD-helicase"/>
    <property type="match status" value="1"/>
</dbReference>
<comment type="caution">
    <text evidence="19">The sequence shown here is derived from an EMBL/GenBank/DDBJ whole genome shotgun (WGS) entry which is preliminary data.</text>
</comment>
<sequence length="728" mass="77903">MCVELGGSPGVCWRLSGRGARMESMAVPDVLSALDPEQREVAAALTGPVCVIAGAGTGKTRAITHRIAHGVLSGAFDPRRVLAVTFTTRAAGEMRGRLRTLGVEGVQARTFHSAALRQARYFWPQVTGSDLPEIAQSKLSLVGAAANRCRVGTDRATLRDLASEIEWAKVSNVLAERYPEAAEAALREVAGIDAPTVARVYAAYEDLKSDRAVIDMEDILLAAVGLLDANPGVADAVRAQYHHFVVDEYQDVSPLQQRLLDLWVGDRDEICVVGDPAQTIYSFAGARPDYLLDFTQRFPAATTVRLFRDYRSTPQVVNVANAVLRPSSRTSKGVVLEAQRPSGPEAVFIEHPDEVAEAEWVAGEIRRLIAAGVPAREIAVLFRVNAQSENYEQALSDAGIAYVVRGAERFFERAEVRQAAMLLRGALRAGDTAADSPDAAAATAAVLSAAGWSAKPPAGGGAARERWESLAAVVSLAEDLVAARPDATLADVVAELEARAAAQHAPVADGVTLASLHAAKGLEWDAVFVIGVHEGTLPLNYAETPEQIEEERRLLYVGVTRAREHLAVTWSLSRQPGGRGSRKPSRFLDGVRPGRSARAGGRTTRSAASRTRSPARCRTCGTALVDATARKLGRCGDCPSAVDEELFERLRAWRLERAQEQKVPAYVVFTDATLTALAEAKPADEAALRAVPGVGQSKLERYGADVLRLCSEASGDSSDDADTKVVKK</sequence>
<evidence type="ECO:0000256" key="14">
    <source>
        <dbReference type="PROSITE-ProRule" id="PRU00560"/>
    </source>
</evidence>
<dbReference type="InterPro" id="IPR014017">
    <property type="entry name" value="DNA_helicase_UvrD-like_C"/>
</dbReference>
<evidence type="ECO:0000256" key="8">
    <source>
        <dbReference type="ARBA" id="ARBA00023125"/>
    </source>
</evidence>
<evidence type="ECO:0000256" key="2">
    <source>
        <dbReference type="ARBA" id="ARBA00009922"/>
    </source>
</evidence>
<evidence type="ECO:0000313" key="19">
    <source>
        <dbReference type="EMBL" id="NEE04136.1"/>
    </source>
</evidence>
<keyword evidence="6 14" id="KW-0347">Helicase</keyword>
<dbReference type="GO" id="GO:0033202">
    <property type="term" value="C:DNA helicase complex"/>
    <property type="evidence" value="ECO:0007669"/>
    <property type="project" value="TreeGrafter"/>
</dbReference>
<dbReference type="Pfam" id="PF13361">
    <property type="entry name" value="UvrD_C"/>
    <property type="match status" value="2"/>
</dbReference>
<dbReference type="InterPro" id="IPR044876">
    <property type="entry name" value="HRDC_dom_sf"/>
</dbReference>
<dbReference type="GO" id="GO:0016787">
    <property type="term" value="F:hydrolase activity"/>
    <property type="evidence" value="ECO:0007669"/>
    <property type="project" value="UniProtKB-UniRule"/>
</dbReference>
<dbReference type="Gene3D" id="1.10.10.160">
    <property type="match status" value="1"/>
</dbReference>
<dbReference type="GO" id="GO:0000725">
    <property type="term" value="P:recombinational repair"/>
    <property type="evidence" value="ECO:0007669"/>
    <property type="project" value="TreeGrafter"/>
</dbReference>
<evidence type="ECO:0000256" key="13">
    <source>
        <dbReference type="ARBA" id="ARBA00048988"/>
    </source>
</evidence>
<keyword evidence="8" id="KW-0238">DNA-binding</keyword>
<feature type="domain" description="UvrD-like helicase C-terminal" evidence="18">
    <location>
        <begin position="314"/>
        <end position="564"/>
    </location>
</feature>